<name>A0A8R2F9F0_ACYPI</name>
<accession>A0A8R2F9F0</accession>
<protein>
    <recommendedName>
        <fullName evidence="1">DUF4371 domain-containing protein</fullName>
    </recommendedName>
</protein>
<dbReference type="OrthoDB" id="10023262at2759"/>
<dbReference type="KEGG" id="api:103309885"/>
<sequence>MSNKEKSIIDQLNTAQQSQIEQNRKRLVPILSSIVFCATHDLTIRGKLSCSGNFHDLLKFCVESGDSVLSEHLSTCHSKSKYTSHRIQNEFILLCGNVLCDQIIREVNSSLSFSLLTDETFDIAGIEQLSIGVRYVDSSKTIREEFLGFTTNIRCSWYSYLYFDFC</sequence>
<organism evidence="2 3">
    <name type="scientific">Acyrthosiphon pisum</name>
    <name type="common">Pea aphid</name>
    <dbReference type="NCBI Taxonomy" id="7029"/>
    <lineage>
        <taxon>Eukaryota</taxon>
        <taxon>Metazoa</taxon>
        <taxon>Ecdysozoa</taxon>
        <taxon>Arthropoda</taxon>
        <taxon>Hexapoda</taxon>
        <taxon>Insecta</taxon>
        <taxon>Pterygota</taxon>
        <taxon>Neoptera</taxon>
        <taxon>Paraneoptera</taxon>
        <taxon>Hemiptera</taxon>
        <taxon>Sternorrhyncha</taxon>
        <taxon>Aphidomorpha</taxon>
        <taxon>Aphidoidea</taxon>
        <taxon>Aphididae</taxon>
        <taxon>Macrosiphini</taxon>
        <taxon>Acyrthosiphon</taxon>
    </lineage>
</organism>
<evidence type="ECO:0000259" key="1">
    <source>
        <dbReference type="Pfam" id="PF14291"/>
    </source>
</evidence>
<reference evidence="3" key="1">
    <citation type="submission" date="2010-06" db="EMBL/GenBank/DDBJ databases">
        <authorList>
            <person name="Jiang H."/>
            <person name="Abraham K."/>
            <person name="Ali S."/>
            <person name="Alsbrooks S.L."/>
            <person name="Anim B.N."/>
            <person name="Anosike U.S."/>
            <person name="Attaway T."/>
            <person name="Bandaranaike D.P."/>
            <person name="Battles P.K."/>
            <person name="Bell S.N."/>
            <person name="Bell A.V."/>
            <person name="Beltran B."/>
            <person name="Bickham C."/>
            <person name="Bustamante Y."/>
            <person name="Caleb T."/>
            <person name="Canada A."/>
            <person name="Cardenas V."/>
            <person name="Carter K."/>
            <person name="Chacko J."/>
            <person name="Chandrabose M.N."/>
            <person name="Chavez D."/>
            <person name="Chavez A."/>
            <person name="Chen L."/>
            <person name="Chu H.-S."/>
            <person name="Claassen K.J."/>
            <person name="Cockrell R."/>
            <person name="Collins M."/>
            <person name="Cooper J.A."/>
            <person name="Cree A."/>
            <person name="Curry S.M."/>
            <person name="Da Y."/>
            <person name="Dao M.D."/>
            <person name="Das B."/>
            <person name="Davila M.-L."/>
            <person name="Davy-Carroll L."/>
            <person name="Denson S."/>
            <person name="Dinh H."/>
            <person name="Ebong V.E."/>
            <person name="Edwards J.R."/>
            <person name="Egan A."/>
            <person name="El-Daye J."/>
            <person name="Escobedo L."/>
            <person name="Fernandez S."/>
            <person name="Fernando P.R."/>
            <person name="Flagg N."/>
            <person name="Forbes L.D."/>
            <person name="Fowler R.G."/>
            <person name="Fu Q."/>
            <person name="Gabisi R.A."/>
            <person name="Ganer J."/>
            <person name="Garbino Pronczuk A."/>
            <person name="Garcia R.M."/>
            <person name="Garner T."/>
            <person name="Garrett T.E."/>
            <person name="Gonzalez D.A."/>
            <person name="Hamid H."/>
            <person name="Hawkins E.S."/>
            <person name="Hirani K."/>
            <person name="Hogues M.E."/>
            <person name="Hollins B."/>
            <person name="Hsiao C.-H."/>
            <person name="Jabil R."/>
            <person name="James M.L."/>
            <person name="Jhangiani S.N."/>
            <person name="Johnson B."/>
            <person name="Johnson Q."/>
            <person name="Joshi V."/>
            <person name="Kalu J.B."/>
            <person name="Kam C."/>
            <person name="Kashfia A."/>
            <person name="Keebler J."/>
            <person name="Kisamo H."/>
            <person name="Kovar C.L."/>
            <person name="Lago L.A."/>
            <person name="Lai C.-Y."/>
            <person name="Laidlaw J."/>
            <person name="Lara F."/>
            <person name="Le T.-K."/>
            <person name="Lee S.L."/>
            <person name="Legall F.H."/>
            <person name="Lemon S.J."/>
            <person name="Lewis L.R."/>
            <person name="Li B."/>
            <person name="Liu Y."/>
            <person name="Liu Y.-S."/>
            <person name="Lopez J."/>
            <person name="Lozado R.J."/>
            <person name="Lu J."/>
            <person name="Madu R.C."/>
            <person name="Maheshwari M."/>
            <person name="Maheshwari R."/>
            <person name="Malloy K."/>
            <person name="Martinez E."/>
            <person name="Mathew T."/>
            <person name="Mercado I.C."/>
            <person name="Mercado C."/>
            <person name="Meyer B."/>
            <person name="Montgomery K."/>
            <person name="Morgan M.B."/>
            <person name="Munidasa M."/>
            <person name="Nazareth L.V."/>
            <person name="Nelson J."/>
            <person name="Ng B.M."/>
            <person name="Nguyen N.B."/>
            <person name="Nguyen P.Q."/>
            <person name="Nguyen T."/>
            <person name="Obregon M."/>
            <person name="Okwuonu G.O."/>
            <person name="Onwere C.G."/>
            <person name="Orozco G."/>
            <person name="Parra A."/>
            <person name="Patel S."/>
            <person name="Patil S."/>
            <person name="Perez A."/>
            <person name="Perez Y."/>
            <person name="Pham C."/>
            <person name="Primus E.L."/>
            <person name="Pu L.-L."/>
            <person name="Puazo M."/>
            <person name="Qin X."/>
            <person name="Quiroz J.B."/>
            <person name="Reese J."/>
            <person name="Richards S."/>
            <person name="Rives C.M."/>
            <person name="Robberts R."/>
            <person name="Ruiz S.J."/>
            <person name="Ruiz M.J."/>
            <person name="Santibanez J."/>
            <person name="Schneider B.W."/>
            <person name="Sisson I."/>
            <person name="Smith M."/>
            <person name="Sodergren E."/>
            <person name="Song X.-Z."/>
            <person name="Song B.B."/>
            <person name="Summersgill H."/>
            <person name="Thelus R."/>
            <person name="Thornton R.D."/>
            <person name="Trejos Z.Y."/>
            <person name="Usmani K."/>
            <person name="Vattathil S."/>
            <person name="Villasana D."/>
            <person name="Walker D.L."/>
            <person name="Wang S."/>
            <person name="Wang K."/>
            <person name="White C.S."/>
            <person name="Williams A.C."/>
            <person name="Williamson J."/>
            <person name="Wilson K."/>
            <person name="Woghiren I.O."/>
            <person name="Woodworth J.R."/>
            <person name="Worley K.C."/>
            <person name="Wright R.A."/>
            <person name="Wu W."/>
            <person name="Young L."/>
            <person name="Zhang L."/>
            <person name="Zhang J."/>
            <person name="Zhu Y."/>
            <person name="Muzny D.M."/>
            <person name="Weinstock G."/>
            <person name="Gibbs R.A."/>
        </authorList>
    </citation>
    <scope>NUCLEOTIDE SEQUENCE [LARGE SCALE GENOMIC DNA]</scope>
    <source>
        <strain evidence="3">LSR1</strain>
    </source>
</reference>
<keyword evidence="3" id="KW-1185">Reference proteome</keyword>
<dbReference type="Pfam" id="PF14291">
    <property type="entry name" value="DUF4371"/>
    <property type="match status" value="1"/>
</dbReference>
<proteinExistence type="predicted"/>
<dbReference type="GeneID" id="103309885"/>
<dbReference type="PANTHER" id="PTHR45749">
    <property type="match status" value="1"/>
</dbReference>
<dbReference type="RefSeq" id="XP_008184759.1">
    <property type="nucleotide sequence ID" value="XM_008186537.1"/>
</dbReference>
<dbReference type="InterPro" id="IPR025398">
    <property type="entry name" value="DUF4371"/>
</dbReference>
<reference evidence="2" key="2">
    <citation type="submission" date="2022-06" db="UniProtKB">
        <authorList>
            <consortium name="EnsemblMetazoa"/>
        </authorList>
    </citation>
    <scope>IDENTIFICATION</scope>
</reference>
<dbReference type="PANTHER" id="PTHR45749:SF28">
    <property type="entry name" value="ZINC FINGER MYM-TYPE PROTEIN 1-LIKE-RELATED"/>
    <property type="match status" value="1"/>
</dbReference>
<feature type="domain" description="DUF4371" evidence="1">
    <location>
        <begin position="50"/>
        <end position="150"/>
    </location>
</feature>
<dbReference type="AlphaFoldDB" id="A0A8R2F9F0"/>
<evidence type="ECO:0000313" key="3">
    <source>
        <dbReference type="Proteomes" id="UP000007819"/>
    </source>
</evidence>
<dbReference type="EnsemblMetazoa" id="XM_008186537.1">
    <property type="protein sequence ID" value="XP_008184759.1"/>
    <property type="gene ID" value="LOC103309885"/>
</dbReference>
<dbReference type="Proteomes" id="UP000007819">
    <property type="component" value="Chromosome A1"/>
</dbReference>
<evidence type="ECO:0000313" key="2">
    <source>
        <dbReference type="EnsemblMetazoa" id="XP_008184759.1"/>
    </source>
</evidence>